<dbReference type="InterPro" id="IPR012337">
    <property type="entry name" value="RNaseH-like_sf"/>
</dbReference>
<keyword evidence="3" id="KW-1185">Reference proteome</keyword>
<evidence type="ECO:0000256" key="1">
    <source>
        <dbReference type="SAM" id="MobiDB-lite"/>
    </source>
</evidence>
<dbReference type="EMBL" id="BSXT01018850">
    <property type="protein sequence ID" value="GMG14572.1"/>
    <property type="molecule type" value="Genomic_DNA"/>
</dbReference>
<comment type="caution">
    <text evidence="2">The sequence shown here is derived from an EMBL/GenBank/DDBJ whole genome shotgun (WGS) entry which is preliminary data.</text>
</comment>
<dbReference type="OrthoDB" id="10493888at2759"/>
<evidence type="ECO:0000313" key="2">
    <source>
        <dbReference type="EMBL" id="GMG14572.1"/>
    </source>
</evidence>
<gene>
    <name evidence="2" type="ORF">Pfra01_002914500</name>
</gene>
<name>A0A9W7DEH9_9STRA</name>
<evidence type="ECO:0000313" key="3">
    <source>
        <dbReference type="Proteomes" id="UP001165121"/>
    </source>
</evidence>
<organism evidence="2 3">
    <name type="scientific">Phytophthora fragariaefolia</name>
    <dbReference type="NCBI Taxonomy" id="1490495"/>
    <lineage>
        <taxon>Eukaryota</taxon>
        <taxon>Sar</taxon>
        <taxon>Stramenopiles</taxon>
        <taxon>Oomycota</taxon>
        <taxon>Peronosporomycetes</taxon>
        <taxon>Peronosporales</taxon>
        <taxon>Peronosporaceae</taxon>
        <taxon>Phytophthora</taxon>
    </lineage>
</organism>
<reference evidence="2" key="1">
    <citation type="submission" date="2023-04" db="EMBL/GenBank/DDBJ databases">
        <title>Phytophthora fragariaefolia NBRC 109709.</title>
        <authorList>
            <person name="Ichikawa N."/>
            <person name="Sato H."/>
            <person name="Tonouchi N."/>
        </authorList>
    </citation>
    <scope>NUCLEOTIDE SEQUENCE</scope>
    <source>
        <strain evidence="2">NBRC 109709</strain>
    </source>
</reference>
<proteinExistence type="predicted"/>
<dbReference type="SUPFAM" id="SSF53098">
    <property type="entry name" value="Ribonuclease H-like"/>
    <property type="match status" value="1"/>
</dbReference>
<sequence length="352" mass="40582">MYTCRMKTDHLSTPDDDACVNSSFWTKIRPPRDDTDIATDTTSNVLNLVVDEIVKKVKFVSDVQEKAYMLARAVRDLEGLLGTFRSFQRSRVPKGHVHRALVIHVATRWYLQHSCLKRVLLNRDVLRDVFCTPLHKDLRDRYATTTVGATATSEEFCQKIGYAVALLDPIINALGLLESDNVEPSRVDEQFRRLFKGYSDDPLSWAGQRNQPRHIFGELDPEPSDRRRDHGMARRSVYNIPYATRTVVCPEFREIIQKHWDHSHTDAMGIAFVVDPNSDTSLFVDSDEFYSIMEAVKFATRIGMLERLNITGVQFKCFLFDFAAEKKKWTAEQKDEDAGIRPRSWWASKRSE</sequence>
<protein>
    <submittedName>
        <fullName evidence="2">Unnamed protein product</fullName>
    </submittedName>
</protein>
<dbReference type="AlphaFoldDB" id="A0A9W7DEH9"/>
<feature type="region of interest" description="Disordered" evidence="1">
    <location>
        <begin position="329"/>
        <end position="352"/>
    </location>
</feature>
<dbReference type="Proteomes" id="UP001165121">
    <property type="component" value="Unassembled WGS sequence"/>
</dbReference>
<feature type="compositionally biased region" description="Basic and acidic residues" evidence="1">
    <location>
        <begin position="329"/>
        <end position="340"/>
    </location>
</feature>
<accession>A0A9W7DEH9</accession>